<organism evidence="1 2">
    <name type="scientific">Collybiopsis luxurians FD-317 M1</name>
    <dbReference type="NCBI Taxonomy" id="944289"/>
    <lineage>
        <taxon>Eukaryota</taxon>
        <taxon>Fungi</taxon>
        <taxon>Dikarya</taxon>
        <taxon>Basidiomycota</taxon>
        <taxon>Agaricomycotina</taxon>
        <taxon>Agaricomycetes</taxon>
        <taxon>Agaricomycetidae</taxon>
        <taxon>Agaricales</taxon>
        <taxon>Marasmiineae</taxon>
        <taxon>Omphalotaceae</taxon>
        <taxon>Collybiopsis</taxon>
        <taxon>Collybiopsis luxurians</taxon>
    </lineage>
</organism>
<dbReference type="AlphaFoldDB" id="A0A0D0BU16"/>
<gene>
    <name evidence="1" type="ORF">GYMLUDRAFT_943811</name>
</gene>
<evidence type="ECO:0000313" key="2">
    <source>
        <dbReference type="Proteomes" id="UP000053593"/>
    </source>
</evidence>
<dbReference type="Proteomes" id="UP000053593">
    <property type="component" value="Unassembled WGS sequence"/>
</dbReference>
<dbReference type="EMBL" id="KN834833">
    <property type="protein sequence ID" value="KIK53094.1"/>
    <property type="molecule type" value="Genomic_DNA"/>
</dbReference>
<name>A0A0D0BU16_9AGAR</name>
<keyword evidence="2" id="KW-1185">Reference proteome</keyword>
<sequence length="146" mass="15740">MSREDSQISKAIEEPLRKVYTALSLRPYVSPQPSTTCWFLPLTYIDVGVSPYRPRGTLDEGVGTKDPEKTRRVAALTFLTARAERGTRVRAEIVGWCTNYGTVVRSGSGSGGRRALVITVIVNDSVFSGSSVSSFMSSSSSPSPSS</sequence>
<evidence type="ECO:0000313" key="1">
    <source>
        <dbReference type="EMBL" id="KIK53094.1"/>
    </source>
</evidence>
<protein>
    <submittedName>
        <fullName evidence="1">Uncharacterized protein</fullName>
    </submittedName>
</protein>
<accession>A0A0D0BU16</accession>
<reference evidence="1 2" key="1">
    <citation type="submission" date="2014-04" db="EMBL/GenBank/DDBJ databases">
        <title>Evolutionary Origins and Diversification of the Mycorrhizal Mutualists.</title>
        <authorList>
            <consortium name="DOE Joint Genome Institute"/>
            <consortium name="Mycorrhizal Genomics Consortium"/>
            <person name="Kohler A."/>
            <person name="Kuo A."/>
            <person name="Nagy L.G."/>
            <person name="Floudas D."/>
            <person name="Copeland A."/>
            <person name="Barry K.W."/>
            <person name="Cichocki N."/>
            <person name="Veneault-Fourrey C."/>
            <person name="LaButti K."/>
            <person name="Lindquist E.A."/>
            <person name="Lipzen A."/>
            <person name="Lundell T."/>
            <person name="Morin E."/>
            <person name="Murat C."/>
            <person name="Riley R."/>
            <person name="Ohm R."/>
            <person name="Sun H."/>
            <person name="Tunlid A."/>
            <person name="Henrissat B."/>
            <person name="Grigoriev I.V."/>
            <person name="Hibbett D.S."/>
            <person name="Martin F."/>
        </authorList>
    </citation>
    <scope>NUCLEOTIDE SEQUENCE [LARGE SCALE GENOMIC DNA]</scope>
    <source>
        <strain evidence="1 2">FD-317 M1</strain>
    </source>
</reference>
<dbReference type="HOGENOM" id="CLU_1777670_0_0_1"/>
<proteinExistence type="predicted"/>